<organism evidence="1 2">
    <name type="scientific">Mesomycoplasma lagogenitalium</name>
    <dbReference type="NCBI Taxonomy" id="171286"/>
    <lineage>
        <taxon>Bacteria</taxon>
        <taxon>Bacillati</taxon>
        <taxon>Mycoplasmatota</taxon>
        <taxon>Mycoplasmoidales</taxon>
        <taxon>Metamycoplasmataceae</taxon>
        <taxon>Mesomycoplasma</taxon>
    </lineage>
</organism>
<dbReference type="RefSeq" id="WP_280101712.1">
    <property type="nucleotide sequence ID" value="NZ_CP122979.1"/>
</dbReference>
<dbReference type="InterPro" id="IPR016947">
    <property type="entry name" value="UCP030140"/>
</dbReference>
<dbReference type="SUPFAM" id="SSF101386">
    <property type="entry name" value="all-alpha NTP pyrophosphatases"/>
    <property type="match status" value="1"/>
</dbReference>
<gene>
    <name evidence="1" type="ORF">QEG99_02990</name>
</gene>
<dbReference type="CDD" id="cd11527">
    <property type="entry name" value="NTP-PPase_dUTPase"/>
    <property type="match status" value="1"/>
</dbReference>
<dbReference type="EMBL" id="CP122979">
    <property type="protein sequence ID" value="WGI36411.1"/>
    <property type="molecule type" value="Genomic_DNA"/>
</dbReference>
<name>A0ABY8LT43_9BACT</name>
<dbReference type="PIRSF" id="PIRSF030140">
    <property type="entry name" value="UCP030140"/>
    <property type="match status" value="1"/>
</dbReference>
<dbReference type="Pfam" id="PF08761">
    <property type="entry name" value="dUTPase_2"/>
    <property type="match status" value="1"/>
</dbReference>
<dbReference type="Gene3D" id="1.10.4010.10">
    <property type="entry name" value="Type II deoxyuridine triphosphatase"/>
    <property type="match status" value="1"/>
</dbReference>
<proteinExistence type="predicted"/>
<protein>
    <submittedName>
        <fullName evidence="1">dUTP diphosphatase</fullName>
        <ecNumber evidence="1">3.6.1.23</ecNumber>
    </submittedName>
</protein>
<keyword evidence="2" id="KW-1185">Reference proteome</keyword>
<dbReference type="EC" id="3.6.1.23" evidence="1"/>
<evidence type="ECO:0000313" key="2">
    <source>
        <dbReference type="Proteomes" id="UP001179842"/>
    </source>
</evidence>
<reference evidence="1" key="1">
    <citation type="submission" date="2023-04" db="EMBL/GenBank/DDBJ databases">
        <title>Completed genome of Mycoplasma lagogenitalium type strain 12MS.</title>
        <authorList>
            <person name="Spergser J."/>
        </authorList>
    </citation>
    <scope>NUCLEOTIDE SEQUENCE</scope>
    <source>
        <strain evidence="1">12MS</strain>
    </source>
</reference>
<accession>A0ABY8LT43</accession>
<dbReference type="Proteomes" id="UP001179842">
    <property type="component" value="Chromosome"/>
</dbReference>
<sequence length="163" mass="19187">MNLKKIFDCQKEIDLKFGTLRSEANNGEDNLANKITLAIIVEIAEFANEIQTFKYWKLNKNINKEKIMEEWADIIHFLSSCANKLELESEINPFVASDNVNFQFKHAFKAAVEFQENFNKENLRKLYSLILGFLNILNVKEQELIDAYFKKVEINLKRIENKY</sequence>
<dbReference type="GO" id="GO:0004170">
    <property type="term" value="F:dUTP diphosphatase activity"/>
    <property type="evidence" value="ECO:0007669"/>
    <property type="project" value="UniProtKB-EC"/>
</dbReference>
<keyword evidence="1" id="KW-0378">Hydrolase</keyword>
<evidence type="ECO:0000313" key="1">
    <source>
        <dbReference type="EMBL" id="WGI36411.1"/>
    </source>
</evidence>
<dbReference type="InterPro" id="IPR014871">
    <property type="entry name" value="dUTPase/dCTP_pyrophosphatase"/>
</dbReference>